<protein>
    <submittedName>
        <fullName evidence="9">RNA exonuclease 1</fullName>
    </submittedName>
</protein>
<reference evidence="9" key="1">
    <citation type="submission" date="2013-05" db="EMBL/GenBank/DDBJ databases">
        <authorList>
            <person name="Yim A.K.Y."/>
            <person name="Chan T.F."/>
            <person name="Ji K.M."/>
            <person name="Liu X.Y."/>
            <person name="Zhou J.W."/>
            <person name="Li R.Q."/>
            <person name="Yang K.Y."/>
            <person name="Li J."/>
            <person name="Li M."/>
            <person name="Law P.T.W."/>
            <person name="Wu Y.L."/>
            <person name="Cai Z.L."/>
            <person name="Qin H."/>
            <person name="Bao Y."/>
            <person name="Leung R.K.K."/>
            <person name="Ng P.K.S."/>
            <person name="Zou J."/>
            <person name="Zhong X.J."/>
            <person name="Ran P.X."/>
            <person name="Zhong N.S."/>
            <person name="Liu Z.G."/>
            <person name="Tsui S.K.W."/>
        </authorList>
    </citation>
    <scope>NUCLEOTIDE SEQUENCE</scope>
    <source>
        <strain evidence="9">Derf</strain>
        <tissue evidence="9">Whole organism</tissue>
    </source>
</reference>
<organism evidence="9 10">
    <name type="scientific">Dermatophagoides farinae</name>
    <name type="common">American house dust mite</name>
    <dbReference type="NCBI Taxonomy" id="6954"/>
    <lineage>
        <taxon>Eukaryota</taxon>
        <taxon>Metazoa</taxon>
        <taxon>Ecdysozoa</taxon>
        <taxon>Arthropoda</taxon>
        <taxon>Chelicerata</taxon>
        <taxon>Arachnida</taxon>
        <taxon>Acari</taxon>
        <taxon>Acariformes</taxon>
        <taxon>Sarcoptiformes</taxon>
        <taxon>Astigmata</taxon>
        <taxon>Psoroptidia</taxon>
        <taxon>Analgoidea</taxon>
        <taxon>Pyroglyphidae</taxon>
        <taxon>Dermatophagoidinae</taxon>
        <taxon>Dermatophagoides</taxon>
    </lineage>
</organism>
<dbReference type="InterPro" id="IPR036397">
    <property type="entry name" value="RNaseH_sf"/>
</dbReference>
<dbReference type="GO" id="GO:0003676">
    <property type="term" value="F:nucleic acid binding"/>
    <property type="evidence" value="ECO:0007669"/>
    <property type="project" value="InterPro"/>
</dbReference>
<dbReference type="SMART" id="SM00479">
    <property type="entry name" value="EXOIII"/>
    <property type="match status" value="1"/>
</dbReference>
<evidence type="ECO:0000256" key="2">
    <source>
        <dbReference type="ARBA" id="ARBA00006357"/>
    </source>
</evidence>
<dbReference type="FunFam" id="3.30.420.10:FF:000031">
    <property type="entry name" value="RNA exonuclease 1"/>
    <property type="match status" value="1"/>
</dbReference>
<dbReference type="Proteomes" id="UP000790347">
    <property type="component" value="Unassembled WGS sequence"/>
</dbReference>
<accession>A0A922L6V0</accession>
<dbReference type="PANTHER" id="PTHR12801:SF115">
    <property type="entry name" value="FI18136P1-RELATED"/>
    <property type="match status" value="1"/>
</dbReference>
<evidence type="ECO:0000256" key="1">
    <source>
        <dbReference type="ARBA" id="ARBA00004123"/>
    </source>
</evidence>
<dbReference type="InterPro" id="IPR012337">
    <property type="entry name" value="RNaseH-like_sf"/>
</dbReference>
<keyword evidence="6" id="KW-0539">Nucleus</keyword>
<evidence type="ECO:0000256" key="5">
    <source>
        <dbReference type="ARBA" id="ARBA00022839"/>
    </source>
</evidence>
<dbReference type="Gene3D" id="3.30.420.10">
    <property type="entry name" value="Ribonuclease H-like superfamily/Ribonuclease H"/>
    <property type="match status" value="1"/>
</dbReference>
<keyword evidence="4" id="KW-0378">Hydrolase</keyword>
<evidence type="ECO:0000259" key="8">
    <source>
        <dbReference type="SMART" id="SM00479"/>
    </source>
</evidence>
<keyword evidence="3" id="KW-0540">Nuclease</keyword>
<proteinExistence type="inferred from homology"/>
<gene>
    <name evidence="9" type="primary">REXO1</name>
    <name evidence="9" type="ORF">DERF_010391</name>
</gene>
<keyword evidence="5 9" id="KW-0269">Exonuclease</keyword>
<dbReference type="CDD" id="cd06145">
    <property type="entry name" value="REX1_like"/>
    <property type="match status" value="1"/>
</dbReference>
<comment type="similarity">
    <text evidence="2">Belongs to the REXO1/REXO3 family.</text>
</comment>
<dbReference type="PANTHER" id="PTHR12801">
    <property type="entry name" value="RNA EXONUCLEASE REXO1 / RECO3 FAMILY MEMBER-RELATED"/>
    <property type="match status" value="1"/>
</dbReference>
<evidence type="ECO:0000256" key="4">
    <source>
        <dbReference type="ARBA" id="ARBA00022801"/>
    </source>
</evidence>
<sequence>MFQTNAFFRFYQCPQKKLTKKCTRPFCQYNHGNNHGESAIPVVDYSQTNFGVDDFFSNLRPEDLEGYLEPSTSSSSISSTTTSSLTNESIISSSQNSISFDNSSFESFVDKNEDDHSNDDEHNKCNNNNKSLDSKQSIKNNEMKSNTKFGLKRTLSIEEISKKHPPSQSNHSNGNDDLCSTDRKVENTHPVNHNLTIKKPRTTVKIKHYREVMLERYAKIAALSKNDNNSIDLSLFKIDHRPSLSNTTNESSIKSGTLILNTIGHTAKNKKEQNLATIKLNTKSKIAANTNRNPEESVKIFALNWMPITVPSIKIAFNIRVRNIRRIYEELIKLKPDKNENELCKEAREIEKEICIRSKNWSSLYLSLLASKIRSIRNNDDKSMDSKTPRVKIETSRANNMSIVRKAKISYNDLTTEQLSKFLGQLIIPSNDLLSYGFPKLDDESDRALFSQHEWDHRRQLINTLINYKEEILITCDRCTKTYINPQNTIPSVCVFHPKHAYNLKTNGRIERFYVCCNNEAGSIGCQSMDVHVTKGHQFIETRTGFVRTISHPDETPKAYALDCEMCFTESASEVCRVTIIDFGGEVIYDKLVKPISKIIDYVTKYSGIKETDLIDVTNTLEDVQQDILKMISAESFIIGHGLDSDFRALKLLHDHIIDTAFLFPHKRGLPFKKSLKTLAVDHLNRIIQEDEIGHDSAEDAKAALDLVKLRLQDVINKHNV</sequence>
<comment type="subcellular location">
    <subcellularLocation>
        <location evidence="1">Nucleus</location>
    </subcellularLocation>
</comment>
<dbReference type="InterPro" id="IPR013520">
    <property type="entry name" value="Ribonucl_H"/>
</dbReference>
<dbReference type="AlphaFoldDB" id="A0A922L6V0"/>
<feature type="compositionally biased region" description="Polar residues" evidence="7">
    <location>
        <begin position="166"/>
        <end position="175"/>
    </location>
</feature>
<evidence type="ECO:0000313" key="10">
    <source>
        <dbReference type="Proteomes" id="UP000790347"/>
    </source>
</evidence>
<dbReference type="GO" id="GO:0010629">
    <property type="term" value="P:negative regulation of gene expression"/>
    <property type="evidence" value="ECO:0007669"/>
    <property type="project" value="UniProtKB-ARBA"/>
</dbReference>
<reference evidence="9" key="2">
    <citation type="journal article" date="2022" name="Res Sq">
        <title>Comparative Genomics Reveals Insights into the Divergent Evolution of Astigmatic Mites and Household Pest Adaptations.</title>
        <authorList>
            <person name="Xiong Q."/>
            <person name="Wan A.T.-Y."/>
            <person name="Liu X.-Y."/>
            <person name="Fung C.S.-H."/>
            <person name="Xiao X."/>
            <person name="Malainual N."/>
            <person name="Hou J."/>
            <person name="Wang L."/>
            <person name="Wang M."/>
            <person name="Yang K."/>
            <person name="Cui Y."/>
            <person name="Leung E."/>
            <person name="Nong W."/>
            <person name="Shin S.-K."/>
            <person name="Au S."/>
            <person name="Jeong K.Y."/>
            <person name="Chew F.T."/>
            <person name="Hui J."/>
            <person name="Leung T.F."/>
            <person name="Tungtrongchitr A."/>
            <person name="Zhong N."/>
            <person name="Liu Z."/>
            <person name="Tsui S."/>
        </authorList>
    </citation>
    <scope>NUCLEOTIDE SEQUENCE</scope>
    <source>
        <strain evidence="9">Derf</strain>
        <tissue evidence="9">Whole organism</tissue>
    </source>
</reference>
<feature type="region of interest" description="Disordered" evidence="7">
    <location>
        <begin position="161"/>
        <end position="183"/>
    </location>
</feature>
<evidence type="ECO:0000313" key="9">
    <source>
        <dbReference type="EMBL" id="KAH9511973.1"/>
    </source>
</evidence>
<dbReference type="EMBL" id="ASGP02000004">
    <property type="protein sequence ID" value="KAH9511973.1"/>
    <property type="molecule type" value="Genomic_DNA"/>
</dbReference>
<feature type="domain" description="Exonuclease" evidence="8">
    <location>
        <begin position="558"/>
        <end position="717"/>
    </location>
</feature>
<dbReference type="GO" id="GO:0005634">
    <property type="term" value="C:nucleus"/>
    <property type="evidence" value="ECO:0007669"/>
    <property type="project" value="UniProtKB-SubCell"/>
</dbReference>
<dbReference type="InterPro" id="IPR047021">
    <property type="entry name" value="REXO1/3/4-like"/>
</dbReference>
<comment type="caution">
    <text evidence="9">The sequence shown here is derived from an EMBL/GenBank/DDBJ whole genome shotgun (WGS) entry which is preliminary data.</text>
</comment>
<feature type="compositionally biased region" description="Basic and acidic residues" evidence="7">
    <location>
        <begin position="109"/>
        <end position="124"/>
    </location>
</feature>
<dbReference type="SUPFAM" id="SSF53098">
    <property type="entry name" value="Ribonuclease H-like"/>
    <property type="match status" value="1"/>
</dbReference>
<evidence type="ECO:0000256" key="7">
    <source>
        <dbReference type="SAM" id="MobiDB-lite"/>
    </source>
</evidence>
<keyword evidence="10" id="KW-1185">Reference proteome</keyword>
<feature type="compositionally biased region" description="Low complexity" evidence="7">
    <location>
        <begin position="125"/>
        <end position="135"/>
    </location>
</feature>
<dbReference type="InterPro" id="IPR034922">
    <property type="entry name" value="REX1-like_exo"/>
</dbReference>
<evidence type="ECO:0000256" key="3">
    <source>
        <dbReference type="ARBA" id="ARBA00022722"/>
    </source>
</evidence>
<feature type="region of interest" description="Disordered" evidence="7">
    <location>
        <begin position="109"/>
        <end position="149"/>
    </location>
</feature>
<dbReference type="GO" id="GO:0004527">
    <property type="term" value="F:exonuclease activity"/>
    <property type="evidence" value="ECO:0007669"/>
    <property type="project" value="UniProtKB-KW"/>
</dbReference>
<evidence type="ECO:0000256" key="6">
    <source>
        <dbReference type="ARBA" id="ARBA00023242"/>
    </source>
</evidence>
<feature type="compositionally biased region" description="Polar residues" evidence="7">
    <location>
        <begin position="137"/>
        <end position="148"/>
    </location>
</feature>
<name>A0A922L6V0_DERFA</name>